<comment type="caution">
    <text evidence="2">The sequence shown here is derived from an EMBL/GenBank/DDBJ whole genome shotgun (WGS) entry which is preliminary data.</text>
</comment>
<reference evidence="2" key="2">
    <citation type="submission" date="2020-09" db="EMBL/GenBank/DDBJ databases">
        <authorList>
            <person name="Sun Q."/>
            <person name="Zhou Y."/>
        </authorList>
    </citation>
    <scope>NUCLEOTIDE SEQUENCE</scope>
    <source>
        <strain evidence="2">CGMCC 1.10998</strain>
    </source>
</reference>
<organism evidence="2 3">
    <name type="scientific">Undibacterium terreum</name>
    <dbReference type="NCBI Taxonomy" id="1224302"/>
    <lineage>
        <taxon>Bacteria</taxon>
        <taxon>Pseudomonadati</taxon>
        <taxon>Pseudomonadota</taxon>
        <taxon>Betaproteobacteria</taxon>
        <taxon>Burkholderiales</taxon>
        <taxon>Oxalobacteraceae</taxon>
        <taxon>Undibacterium</taxon>
    </lineage>
</organism>
<evidence type="ECO:0000313" key="2">
    <source>
        <dbReference type="EMBL" id="GGC78066.1"/>
    </source>
</evidence>
<accession>A0A916UMA2</accession>
<sequence>MKHQDRTLKEVGSLIVQVWREAGGFFKSIEVWLMLLMSVALVVGVGLAFMGDLSCLLFFGVVIAYFSVRPILHLKGILRWPFF</sequence>
<feature type="transmembrane region" description="Helical" evidence="1">
    <location>
        <begin position="31"/>
        <end position="50"/>
    </location>
</feature>
<protein>
    <submittedName>
        <fullName evidence="2">Uncharacterized protein</fullName>
    </submittedName>
</protein>
<keyword evidence="1" id="KW-0812">Transmembrane</keyword>
<name>A0A916UMA2_9BURK</name>
<gene>
    <name evidence="2" type="ORF">GCM10011396_26580</name>
</gene>
<dbReference type="EMBL" id="BMED01000002">
    <property type="protein sequence ID" value="GGC78066.1"/>
    <property type="molecule type" value="Genomic_DNA"/>
</dbReference>
<feature type="transmembrane region" description="Helical" evidence="1">
    <location>
        <begin position="56"/>
        <end position="72"/>
    </location>
</feature>
<evidence type="ECO:0000313" key="3">
    <source>
        <dbReference type="Proteomes" id="UP000637423"/>
    </source>
</evidence>
<dbReference type="AlphaFoldDB" id="A0A916UMA2"/>
<keyword evidence="1" id="KW-1133">Transmembrane helix</keyword>
<dbReference type="Proteomes" id="UP000637423">
    <property type="component" value="Unassembled WGS sequence"/>
</dbReference>
<evidence type="ECO:0000256" key="1">
    <source>
        <dbReference type="SAM" id="Phobius"/>
    </source>
</evidence>
<proteinExistence type="predicted"/>
<keyword evidence="3" id="KW-1185">Reference proteome</keyword>
<reference evidence="2" key="1">
    <citation type="journal article" date="2014" name="Int. J. Syst. Evol. Microbiol.">
        <title>Complete genome sequence of Corynebacterium casei LMG S-19264T (=DSM 44701T), isolated from a smear-ripened cheese.</title>
        <authorList>
            <consortium name="US DOE Joint Genome Institute (JGI-PGF)"/>
            <person name="Walter F."/>
            <person name="Albersmeier A."/>
            <person name="Kalinowski J."/>
            <person name="Ruckert C."/>
        </authorList>
    </citation>
    <scope>NUCLEOTIDE SEQUENCE</scope>
    <source>
        <strain evidence="2">CGMCC 1.10998</strain>
    </source>
</reference>
<dbReference type="RefSeq" id="WP_188566496.1">
    <property type="nucleotide sequence ID" value="NZ_BMED01000002.1"/>
</dbReference>
<keyword evidence="1" id="KW-0472">Membrane</keyword>